<dbReference type="SUPFAM" id="SSF53335">
    <property type="entry name" value="S-adenosyl-L-methionine-dependent methyltransferases"/>
    <property type="match status" value="1"/>
</dbReference>
<name>A0A5C1AN81_9BACT</name>
<dbReference type="OrthoDB" id="9768004at2"/>
<accession>A0A5C1AN81</accession>
<dbReference type="AlphaFoldDB" id="A0A5C1AN81"/>
<sequence length="359" mass="37763">MKLEHFAAFRPLCPACRGSEASLGIDRVAKGDGHEIFEAMLACPNPACRAQYPVLDGIPVIVADARSVVAGSVLPLLARDDLSDLAEDVIAECGGPGSALDTYRQQLSSYAWDHYAEFDPAEPTGEPRPGAVARLLARGLALAGPTTGPALDLGCSVGRTTFELAAATSGLTLGIDLNLAKLRLAAAVLRTGRVRYPRRRVGSVYDRREFAVPLHRERVDFWACDVTALPLAGGLFGTVVSLNVLDSIAAPAAHLNAAATAMEPGGRLVLGCPYDWAPAATSAEVWLGGHSRRATHEGASEPAAVAALVAAGLTVEAEDPDVPWHVRMHDRATVTYRCHLMAASRTGFATSGRPDADSE</sequence>
<dbReference type="SUPFAM" id="SSF158997">
    <property type="entry name" value="Trm112p-like"/>
    <property type="match status" value="1"/>
</dbReference>
<dbReference type="InterPro" id="IPR029063">
    <property type="entry name" value="SAM-dependent_MTases_sf"/>
</dbReference>
<dbReference type="EMBL" id="CP042425">
    <property type="protein sequence ID" value="QEL19446.1"/>
    <property type="molecule type" value="Genomic_DNA"/>
</dbReference>
<protein>
    <recommendedName>
        <fullName evidence="1">Methyltransferase type 11 domain-containing protein</fullName>
    </recommendedName>
</protein>
<evidence type="ECO:0000313" key="3">
    <source>
        <dbReference type="Proteomes" id="UP000324974"/>
    </source>
</evidence>
<dbReference type="Pfam" id="PF08241">
    <property type="entry name" value="Methyltransf_11"/>
    <property type="match status" value="1"/>
</dbReference>
<dbReference type="CDD" id="cd02440">
    <property type="entry name" value="AdoMet_MTases"/>
    <property type="match status" value="1"/>
</dbReference>
<keyword evidence="3" id="KW-1185">Reference proteome</keyword>
<dbReference type="Gene3D" id="3.40.50.150">
    <property type="entry name" value="Vaccinia Virus protein VP39"/>
    <property type="match status" value="1"/>
</dbReference>
<dbReference type="GO" id="GO:0008757">
    <property type="term" value="F:S-adenosylmethionine-dependent methyltransferase activity"/>
    <property type="evidence" value="ECO:0007669"/>
    <property type="project" value="InterPro"/>
</dbReference>
<evidence type="ECO:0000313" key="2">
    <source>
        <dbReference type="EMBL" id="QEL19446.1"/>
    </source>
</evidence>
<dbReference type="Proteomes" id="UP000324974">
    <property type="component" value="Chromosome"/>
</dbReference>
<organism evidence="2 3">
    <name type="scientific">Limnoglobus roseus</name>
    <dbReference type="NCBI Taxonomy" id="2598579"/>
    <lineage>
        <taxon>Bacteria</taxon>
        <taxon>Pseudomonadati</taxon>
        <taxon>Planctomycetota</taxon>
        <taxon>Planctomycetia</taxon>
        <taxon>Gemmatales</taxon>
        <taxon>Gemmataceae</taxon>
        <taxon>Limnoglobus</taxon>
    </lineage>
</organism>
<dbReference type="InterPro" id="IPR013216">
    <property type="entry name" value="Methyltransf_11"/>
</dbReference>
<proteinExistence type="predicted"/>
<dbReference type="PANTHER" id="PTHR45445">
    <property type="match status" value="1"/>
</dbReference>
<evidence type="ECO:0000259" key="1">
    <source>
        <dbReference type="Pfam" id="PF08241"/>
    </source>
</evidence>
<feature type="domain" description="Methyltransferase type 11" evidence="1">
    <location>
        <begin position="151"/>
        <end position="270"/>
    </location>
</feature>
<dbReference type="KEGG" id="lrs:PX52LOC_06518"/>
<gene>
    <name evidence="2" type="ORF">PX52LOC_06518</name>
</gene>
<dbReference type="RefSeq" id="WP_149113831.1">
    <property type="nucleotide sequence ID" value="NZ_CP042425.1"/>
</dbReference>
<reference evidence="3" key="1">
    <citation type="submission" date="2019-08" db="EMBL/GenBank/DDBJ databases">
        <title>Limnoglobus roseus gen. nov., sp. nov., a novel freshwater planctomycete with a giant genome from the family Gemmataceae.</title>
        <authorList>
            <person name="Kulichevskaya I.S."/>
            <person name="Naumoff D.G."/>
            <person name="Miroshnikov K."/>
            <person name="Ivanova A."/>
            <person name="Philippov D.A."/>
            <person name="Hakobyan A."/>
            <person name="Rijpstra I.C."/>
            <person name="Sinninghe Damste J.S."/>
            <person name="Liesack W."/>
            <person name="Dedysh S.N."/>
        </authorList>
    </citation>
    <scope>NUCLEOTIDE SEQUENCE [LARGE SCALE GENOMIC DNA]</scope>
    <source>
        <strain evidence="3">PX52</strain>
    </source>
</reference>
<dbReference type="Gene3D" id="2.20.25.10">
    <property type="match status" value="1"/>
</dbReference>
<dbReference type="PANTHER" id="PTHR45445:SF2">
    <property type="entry name" value="METHYLTRANSFERASE TYPE 11 DOMAIN-CONTAINING PROTEIN"/>
    <property type="match status" value="1"/>
</dbReference>